<feature type="compositionally biased region" description="Polar residues" evidence="1">
    <location>
        <begin position="25"/>
        <end position="37"/>
    </location>
</feature>
<evidence type="ECO:0000313" key="3">
    <source>
        <dbReference type="Proteomes" id="UP001458880"/>
    </source>
</evidence>
<feature type="compositionally biased region" description="Low complexity" evidence="1">
    <location>
        <begin position="1"/>
        <end position="18"/>
    </location>
</feature>
<feature type="region of interest" description="Disordered" evidence="1">
    <location>
        <begin position="211"/>
        <end position="267"/>
    </location>
</feature>
<feature type="compositionally biased region" description="Basic and acidic residues" evidence="1">
    <location>
        <begin position="133"/>
        <end position="145"/>
    </location>
</feature>
<feature type="compositionally biased region" description="Low complexity" evidence="1">
    <location>
        <begin position="121"/>
        <end position="132"/>
    </location>
</feature>
<keyword evidence="3" id="KW-1185">Reference proteome</keyword>
<feature type="compositionally biased region" description="Low complexity" evidence="1">
    <location>
        <begin position="64"/>
        <end position="76"/>
    </location>
</feature>
<evidence type="ECO:0000256" key="1">
    <source>
        <dbReference type="SAM" id="MobiDB-lite"/>
    </source>
</evidence>
<dbReference type="EMBL" id="JASPKY010000009">
    <property type="protein sequence ID" value="KAK9754201.1"/>
    <property type="molecule type" value="Genomic_DNA"/>
</dbReference>
<gene>
    <name evidence="2" type="ORF">QE152_g1431</name>
</gene>
<protein>
    <submittedName>
        <fullName evidence="2">Uncharacterized protein</fullName>
    </submittedName>
</protein>
<feature type="region of interest" description="Disordered" evidence="1">
    <location>
        <begin position="64"/>
        <end position="87"/>
    </location>
</feature>
<feature type="compositionally biased region" description="Basic residues" evidence="1">
    <location>
        <begin position="323"/>
        <end position="337"/>
    </location>
</feature>
<comment type="caution">
    <text evidence="2">The sequence shown here is derived from an EMBL/GenBank/DDBJ whole genome shotgun (WGS) entry which is preliminary data.</text>
</comment>
<dbReference type="AlphaFoldDB" id="A0AAW1N2G8"/>
<feature type="region of interest" description="Disordered" evidence="1">
    <location>
        <begin position="1"/>
        <end position="39"/>
    </location>
</feature>
<proteinExistence type="predicted"/>
<feature type="region of interest" description="Disordered" evidence="1">
    <location>
        <begin position="121"/>
        <end position="198"/>
    </location>
</feature>
<reference evidence="2 3" key="1">
    <citation type="journal article" date="2024" name="BMC Genomics">
        <title>De novo assembly and annotation of Popillia japonica's genome with initial clues to its potential as an invasive pest.</title>
        <authorList>
            <person name="Cucini C."/>
            <person name="Boschi S."/>
            <person name="Funari R."/>
            <person name="Cardaioli E."/>
            <person name="Iannotti N."/>
            <person name="Marturano G."/>
            <person name="Paoli F."/>
            <person name="Bruttini M."/>
            <person name="Carapelli A."/>
            <person name="Frati F."/>
            <person name="Nardi F."/>
        </authorList>
    </citation>
    <scope>NUCLEOTIDE SEQUENCE [LARGE SCALE GENOMIC DNA]</scope>
    <source>
        <strain evidence="2">DMR45628</strain>
    </source>
</reference>
<feature type="region of interest" description="Disordered" evidence="1">
    <location>
        <begin position="281"/>
        <end position="337"/>
    </location>
</feature>
<evidence type="ECO:0000313" key="2">
    <source>
        <dbReference type="EMBL" id="KAK9754201.1"/>
    </source>
</evidence>
<feature type="compositionally biased region" description="Pro residues" evidence="1">
    <location>
        <begin position="231"/>
        <end position="240"/>
    </location>
</feature>
<accession>A0AAW1N2G8</accession>
<organism evidence="2 3">
    <name type="scientific">Popillia japonica</name>
    <name type="common">Japanese beetle</name>
    <dbReference type="NCBI Taxonomy" id="7064"/>
    <lineage>
        <taxon>Eukaryota</taxon>
        <taxon>Metazoa</taxon>
        <taxon>Ecdysozoa</taxon>
        <taxon>Arthropoda</taxon>
        <taxon>Hexapoda</taxon>
        <taxon>Insecta</taxon>
        <taxon>Pterygota</taxon>
        <taxon>Neoptera</taxon>
        <taxon>Endopterygota</taxon>
        <taxon>Coleoptera</taxon>
        <taxon>Polyphaga</taxon>
        <taxon>Scarabaeiformia</taxon>
        <taxon>Scarabaeidae</taxon>
        <taxon>Rutelinae</taxon>
        <taxon>Popillia</taxon>
    </lineage>
</organism>
<name>A0AAW1N2G8_POPJA</name>
<dbReference type="Proteomes" id="UP001458880">
    <property type="component" value="Unassembled WGS sequence"/>
</dbReference>
<sequence length="337" mass="36494">MGRLSNTPPTQQTSQNTTLVIPEANANSNGPPQNSSPAPLIQAEIPTEILIVLPVVNASPQIDAPAASPNTNNNPAGSVSDPSPIQPGIESTTINILESIEFYLKQSFSNLFKKLVDNFENNNEPSNVNSNNNREDVTTKIDEANPGRNTARPPRENPEDSDQDLSIENISSRRSQSGSSPIDISIEINTNPDDPPEPIVIEILVTKGVGVSVNQNGSPGRGPPNSDGPPGQNPAGPPGLRPGNPNPQAEEVNPDQIPRNNIPEERMSMFTPRAHKNKFKRDLNKLPNHADCFNFGTPRSRAQTTTPSPSSTDSDDLQTSQRLRNRRRTPTTRRRSG</sequence>
<feature type="compositionally biased region" description="Low complexity" evidence="1">
    <location>
        <begin position="297"/>
        <end position="322"/>
    </location>
</feature>